<evidence type="ECO:0008006" key="3">
    <source>
        <dbReference type="Google" id="ProtNLM"/>
    </source>
</evidence>
<gene>
    <name evidence="1" type="ORF">F9278_25160</name>
</gene>
<reference evidence="1 2" key="1">
    <citation type="submission" date="2019-10" db="EMBL/GenBank/DDBJ databases">
        <title>Streptomyces sp. strain GY16 isolated from leaves of Broussonetia papyrifera.</title>
        <authorList>
            <person name="Mo P."/>
        </authorList>
    </citation>
    <scope>NUCLEOTIDE SEQUENCE [LARGE SCALE GENOMIC DNA]</scope>
    <source>
        <strain evidence="1 2">GY16</strain>
    </source>
</reference>
<organism evidence="1 2">
    <name type="scientific">Streptomyces phaeolivaceus</name>
    <dbReference type="NCBI Taxonomy" id="2653200"/>
    <lineage>
        <taxon>Bacteria</taxon>
        <taxon>Bacillati</taxon>
        <taxon>Actinomycetota</taxon>
        <taxon>Actinomycetes</taxon>
        <taxon>Kitasatosporales</taxon>
        <taxon>Streptomycetaceae</taxon>
        <taxon>Streptomyces</taxon>
    </lineage>
</organism>
<dbReference type="AlphaFoldDB" id="A0A5P8KIF1"/>
<protein>
    <recommendedName>
        <fullName evidence="3">EcsC family protein</fullName>
    </recommendedName>
</protein>
<evidence type="ECO:0000313" key="1">
    <source>
        <dbReference type="EMBL" id="QFR02795.1"/>
    </source>
</evidence>
<sequence length="222" mass="23225">MDHATDEPEASRLQKVVEGIAITPEAAAKLVGGYRATFEAKFKREPESLEDKRRVANKIVGRYSKLSAAAGAVTAVPSVIPGVGTAVAVLGGGVTDIAAALKLQIDMCMCLVEVYETEMSAEDKKHLAFTIALAGSAEQMATKGGKAAVQKIAEKLVYQYLRGPALVTIKQLFKRASITFTQKAAAKAIPAGVGVAFSSSTNYVLTTVVGKVAVAVLAKDVK</sequence>
<proteinExistence type="predicted"/>
<dbReference type="KEGG" id="sphv:F9278_25160"/>
<dbReference type="Proteomes" id="UP000327294">
    <property type="component" value="Chromosome"/>
</dbReference>
<evidence type="ECO:0000313" key="2">
    <source>
        <dbReference type="Proteomes" id="UP000327294"/>
    </source>
</evidence>
<keyword evidence="2" id="KW-1185">Reference proteome</keyword>
<accession>A0A5P8KIF1</accession>
<name>A0A5P8KIF1_9ACTN</name>
<dbReference type="EMBL" id="CP045096">
    <property type="protein sequence ID" value="QFR02795.1"/>
    <property type="molecule type" value="Genomic_DNA"/>
</dbReference>